<organism evidence="1 2">
    <name type="scientific">Lecanicillium saksenae</name>
    <dbReference type="NCBI Taxonomy" id="468837"/>
    <lineage>
        <taxon>Eukaryota</taxon>
        <taxon>Fungi</taxon>
        <taxon>Dikarya</taxon>
        <taxon>Ascomycota</taxon>
        <taxon>Pezizomycotina</taxon>
        <taxon>Sordariomycetes</taxon>
        <taxon>Hypocreomycetidae</taxon>
        <taxon>Hypocreales</taxon>
        <taxon>Cordycipitaceae</taxon>
        <taxon>Lecanicillium</taxon>
    </lineage>
</organism>
<sequence>MQFFVLALTFAPAISALLIDSPADLPAGGKIEITWTEDPVEAVFYFTEDGNPPLFPVAVASTFANKTEAKMPKTKATGGYIVAYSLKGEGPIGRSSRIPVRHD</sequence>
<reference evidence="1" key="1">
    <citation type="submission" date="2022-07" db="EMBL/GenBank/DDBJ databases">
        <title>Genome Sequence of Lecanicillium saksenae.</title>
        <authorList>
            <person name="Buettner E."/>
        </authorList>
    </citation>
    <scope>NUCLEOTIDE SEQUENCE</scope>
    <source>
        <strain evidence="1">VT-O1</strain>
    </source>
</reference>
<keyword evidence="2" id="KW-1185">Reference proteome</keyword>
<gene>
    <name evidence="1" type="ORF">NLG97_g6653</name>
</gene>
<comment type="caution">
    <text evidence="1">The sequence shown here is derived from an EMBL/GenBank/DDBJ whole genome shotgun (WGS) entry which is preliminary data.</text>
</comment>
<evidence type="ECO:0000313" key="1">
    <source>
        <dbReference type="EMBL" id="KAJ3486256.1"/>
    </source>
</evidence>
<accession>A0ACC1QRC6</accession>
<proteinExistence type="predicted"/>
<evidence type="ECO:0000313" key="2">
    <source>
        <dbReference type="Proteomes" id="UP001148737"/>
    </source>
</evidence>
<dbReference type="EMBL" id="JANAKD010000913">
    <property type="protein sequence ID" value="KAJ3486256.1"/>
    <property type="molecule type" value="Genomic_DNA"/>
</dbReference>
<protein>
    <submittedName>
        <fullName evidence="1">Uncharacterized protein</fullName>
    </submittedName>
</protein>
<name>A0ACC1QRC6_9HYPO</name>
<dbReference type="Proteomes" id="UP001148737">
    <property type="component" value="Unassembled WGS sequence"/>
</dbReference>